<feature type="compositionally biased region" description="Polar residues" evidence="1">
    <location>
        <begin position="20"/>
        <end position="30"/>
    </location>
</feature>
<proteinExistence type="predicted"/>
<dbReference type="Proteomes" id="UP001591681">
    <property type="component" value="Unassembled WGS sequence"/>
</dbReference>
<feature type="compositionally biased region" description="Low complexity" evidence="1">
    <location>
        <begin position="116"/>
        <end position="132"/>
    </location>
</feature>
<evidence type="ECO:0000313" key="2">
    <source>
        <dbReference type="EMBL" id="KAL2077149.1"/>
    </source>
</evidence>
<dbReference type="EMBL" id="JBHFQA010000024">
    <property type="protein sequence ID" value="KAL2077149.1"/>
    <property type="molecule type" value="Genomic_DNA"/>
</dbReference>
<gene>
    <name evidence="2" type="ORF">ACEWY4_026653</name>
</gene>
<comment type="caution">
    <text evidence="2">The sequence shown here is derived from an EMBL/GenBank/DDBJ whole genome shotgun (WGS) entry which is preliminary data.</text>
</comment>
<feature type="region of interest" description="Disordered" evidence="1">
    <location>
        <begin position="184"/>
        <end position="207"/>
    </location>
</feature>
<sequence>MSYAEPLEQHSLPQDANPVFMTTPQPSQGQLSPVYTAGFHQCMSNVTHFVTMTSTCSSEVDPELNNLRVCLDSHFSSSGGQSHRKGRLVPMSDGTTPGSHHGPLPASEQLTPPHSPSLSCSSPNNSSSSSSPSPSPHPLALPYDQSLSHSASLYSLDSRQLSLSSSSSSPAMALSSMSHLPMVQSPTATRTQAAGSPIRSTTWRPWN</sequence>
<feature type="region of interest" description="Disordered" evidence="1">
    <location>
        <begin position="1"/>
        <end position="30"/>
    </location>
</feature>
<keyword evidence="3" id="KW-1185">Reference proteome</keyword>
<dbReference type="AlphaFoldDB" id="A0ABD1IQP7"/>
<protein>
    <submittedName>
        <fullName evidence="2">Uncharacterized protein</fullName>
    </submittedName>
</protein>
<accession>A0ABD1IQP7</accession>
<organism evidence="2 3">
    <name type="scientific">Coilia grayii</name>
    <name type="common">Gray's grenadier anchovy</name>
    <dbReference type="NCBI Taxonomy" id="363190"/>
    <lineage>
        <taxon>Eukaryota</taxon>
        <taxon>Metazoa</taxon>
        <taxon>Chordata</taxon>
        <taxon>Craniata</taxon>
        <taxon>Vertebrata</taxon>
        <taxon>Euteleostomi</taxon>
        <taxon>Actinopterygii</taxon>
        <taxon>Neopterygii</taxon>
        <taxon>Teleostei</taxon>
        <taxon>Clupei</taxon>
        <taxon>Clupeiformes</taxon>
        <taxon>Clupeoidei</taxon>
        <taxon>Engraulidae</taxon>
        <taxon>Coilinae</taxon>
        <taxon>Coilia</taxon>
    </lineage>
</organism>
<feature type="region of interest" description="Disordered" evidence="1">
    <location>
        <begin position="75"/>
        <end position="143"/>
    </location>
</feature>
<evidence type="ECO:0000256" key="1">
    <source>
        <dbReference type="SAM" id="MobiDB-lite"/>
    </source>
</evidence>
<reference evidence="2 3" key="1">
    <citation type="submission" date="2024-09" db="EMBL/GenBank/DDBJ databases">
        <title>A chromosome-level genome assembly of Gray's grenadier anchovy, Coilia grayii.</title>
        <authorList>
            <person name="Fu Z."/>
        </authorList>
    </citation>
    <scope>NUCLEOTIDE SEQUENCE [LARGE SCALE GENOMIC DNA]</scope>
    <source>
        <strain evidence="2">G4</strain>
        <tissue evidence="2">Muscle</tissue>
    </source>
</reference>
<evidence type="ECO:0000313" key="3">
    <source>
        <dbReference type="Proteomes" id="UP001591681"/>
    </source>
</evidence>
<name>A0ABD1IQP7_9TELE</name>